<feature type="compositionally biased region" description="Polar residues" evidence="1">
    <location>
        <begin position="32"/>
        <end position="44"/>
    </location>
</feature>
<dbReference type="EMBL" id="MU155155">
    <property type="protein sequence ID" value="KAF9483331.1"/>
    <property type="molecule type" value="Genomic_DNA"/>
</dbReference>
<evidence type="ECO:0000256" key="1">
    <source>
        <dbReference type="SAM" id="MobiDB-lite"/>
    </source>
</evidence>
<keyword evidence="3" id="KW-1185">Reference proteome</keyword>
<evidence type="ECO:0000313" key="2">
    <source>
        <dbReference type="EMBL" id="KAF9483331.1"/>
    </source>
</evidence>
<protein>
    <submittedName>
        <fullName evidence="2">Uncharacterized protein</fullName>
    </submittedName>
</protein>
<evidence type="ECO:0000313" key="3">
    <source>
        <dbReference type="Proteomes" id="UP000807469"/>
    </source>
</evidence>
<organism evidence="2 3">
    <name type="scientific">Pholiota conissans</name>
    <dbReference type="NCBI Taxonomy" id="109636"/>
    <lineage>
        <taxon>Eukaryota</taxon>
        <taxon>Fungi</taxon>
        <taxon>Dikarya</taxon>
        <taxon>Basidiomycota</taxon>
        <taxon>Agaricomycotina</taxon>
        <taxon>Agaricomycetes</taxon>
        <taxon>Agaricomycetidae</taxon>
        <taxon>Agaricales</taxon>
        <taxon>Agaricineae</taxon>
        <taxon>Strophariaceae</taxon>
        <taxon>Pholiota</taxon>
    </lineage>
</organism>
<dbReference type="Proteomes" id="UP000807469">
    <property type="component" value="Unassembled WGS sequence"/>
</dbReference>
<accession>A0A9P5ZCB7</accession>
<reference evidence="2" key="1">
    <citation type="submission" date="2020-11" db="EMBL/GenBank/DDBJ databases">
        <authorList>
            <consortium name="DOE Joint Genome Institute"/>
            <person name="Ahrendt S."/>
            <person name="Riley R."/>
            <person name="Andreopoulos W."/>
            <person name="Labutti K."/>
            <person name="Pangilinan J."/>
            <person name="Ruiz-Duenas F.J."/>
            <person name="Barrasa J.M."/>
            <person name="Sanchez-Garcia M."/>
            <person name="Camarero S."/>
            <person name="Miyauchi S."/>
            <person name="Serrano A."/>
            <person name="Linde D."/>
            <person name="Babiker R."/>
            <person name="Drula E."/>
            <person name="Ayuso-Fernandez I."/>
            <person name="Pacheco R."/>
            <person name="Padilla G."/>
            <person name="Ferreira P."/>
            <person name="Barriuso J."/>
            <person name="Kellner H."/>
            <person name="Castanera R."/>
            <person name="Alfaro M."/>
            <person name="Ramirez L."/>
            <person name="Pisabarro A.G."/>
            <person name="Kuo A."/>
            <person name="Tritt A."/>
            <person name="Lipzen A."/>
            <person name="He G."/>
            <person name="Yan M."/>
            <person name="Ng V."/>
            <person name="Cullen D."/>
            <person name="Martin F."/>
            <person name="Rosso M.-N."/>
            <person name="Henrissat B."/>
            <person name="Hibbett D."/>
            <person name="Martinez A.T."/>
            <person name="Grigoriev I.V."/>
        </authorList>
    </citation>
    <scope>NUCLEOTIDE SEQUENCE</scope>
    <source>
        <strain evidence="2">CIRM-BRFM 674</strain>
    </source>
</reference>
<sequence length="77" mass="9039">MVREHLKSIGLSEWMEEYEKQVRDEDECGSEDLSSPSATDYNSDSDYEKVPSLDDAYDRYLQGVEIRAEERTLRLRC</sequence>
<feature type="region of interest" description="Disordered" evidence="1">
    <location>
        <begin position="20"/>
        <end position="50"/>
    </location>
</feature>
<comment type="caution">
    <text evidence="2">The sequence shown here is derived from an EMBL/GenBank/DDBJ whole genome shotgun (WGS) entry which is preliminary data.</text>
</comment>
<dbReference type="AlphaFoldDB" id="A0A9P5ZCB7"/>
<name>A0A9P5ZCB7_9AGAR</name>
<gene>
    <name evidence="2" type="ORF">BDN70DRAFT_874035</name>
</gene>
<proteinExistence type="predicted"/>